<evidence type="ECO:0000313" key="3">
    <source>
        <dbReference type="EMBL" id="MBB1487118.1"/>
    </source>
</evidence>
<dbReference type="Pfam" id="PF00535">
    <property type="entry name" value="Glycos_transf_2"/>
    <property type="match status" value="1"/>
</dbReference>
<dbReference type="EMBL" id="JACJFM010000012">
    <property type="protein sequence ID" value="MBB1487118.1"/>
    <property type="molecule type" value="Genomic_DNA"/>
</dbReference>
<accession>A0A839IQ79</accession>
<comment type="similarity">
    <text evidence="1">Belongs to the glycosyltransferase 2 family. WaaE/KdtX subfamily.</text>
</comment>
<dbReference type="PANTHER" id="PTHR43630">
    <property type="entry name" value="POLY-BETA-1,6-N-ACETYL-D-GLUCOSAMINE SYNTHASE"/>
    <property type="match status" value="1"/>
</dbReference>
<dbReference type="GO" id="GO:0016740">
    <property type="term" value="F:transferase activity"/>
    <property type="evidence" value="ECO:0007669"/>
    <property type="project" value="UniProtKB-KW"/>
</dbReference>
<feature type="domain" description="Glycosyltransferase 2-like" evidence="2">
    <location>
        <begin position="6"/>
        <end position="103"/>
    </location>
</feature>
<dbReference type="Gene3D" id="3.90.550.10">
    <property type="entry name" value="Spore Coat Polysaccharide Biosynthesis Protein SpsA, Chain A"/>
    <property type="match status" value="1"/>
</dbReference>
<dbReference type="RefSeq" id="WP_182808904.1">
    <property type="nucleotide sequence ID" value="NZ_JACJFM010000012.1"/>
</dbReference>
<name>A0A839IQ79_9GAMM</name>
<evidence type="ECO:0000313" key="4">
    <source>
        <dbReference type="Proteomes" id="UP000565262"/>
    </source>
</evidence>
<dbReference type="Proteomes" id="UP000565262">
    <property type="component" value="Unassembled WGS sequence"/>
</dbReference>
<dbReference type="SUPFAM" id="SSF53448">
    <property type="entry name" value="Nucleotide-diphospho-sugar transferases"/>
    <property type="match status" value="1"/>
</dbReference>
<dbReference type="AlphaFoldDB" id="A0A839IQ79"/>
<dbReference type="PANTHER" id="PTHR43630:SF2">
    <property type="entry name" value="GLYCOSYLTRANSFERASE"/>
    <property type="match status" value="1"/>
</dbReference>
<comment type="caution">
    <text evidence="3">The sequence shown here is derived from an EMBL/GenBank/DDBJ whole genome shotgun (WGS) entry which is preliminary data.</text>
</comment>
<dbReference type="InterPro" id="IPR029044">
    <property type="entry name" value="Nucleotide-diphossugar_trans"/>
</dbReference>
<protein>
    <submittedName>
        <fullName evidence="3">Glycosyltransferase family 2 protein</fullName>
    </submittedName>
</protein>
<keyword evidence="4" id="KW-1185">Reference proteome</keyword>
<evidence type="ECO:0000256" key="1">
    <source>
        <dbReference type="ARBA" id="ARBA00038494"/>
    </source>
</evidence>
<gene>
    <name evidence="3" type="ORF">H4O21_10895</name>
</gene>
<dbReference type="CDD" id="cd02511">
    <property type="entry name" value="Beta4Glucosyltransferase"/>
    <property type="match status" value="1"/>
</dbReference>
<organism evidence="3 4">
    <name type="scientific">Oceanospirillum sediminis</name>
    <dbReference type="NCBI Taxonomy" id="2760088"/>
    <lineage>
        <taxon>Bacteria</taxon>
        <taxon>Pseudomonadati</taxon>
        <taxon>Pseudomonadota</taxon>
        <taxon>Gammaproteobacteria</taxon>
        <taxon>Oceanospirillales</taxon>
        <taxon>Oceanospirillaceae</taxon>
        <taxon>Oceanospirillum</taxon>
    </lineage>
</organism>
<evidence type="ECO:0000259" key="2">
    <source>
        <dbReference type="Pfam" id="PF00535"/>
    </source>
</evidence>
<reference evidence="3 4" key="1">
    <citation type="submission" date="2020-08" db="EMBL/GenBank/DDBJ databases">
        <title>Oceanospirillum sp. nov. isolated from marine sediment.</title>
        <authorList>
            <person name="Ji X."/>
        </authorList>
    </citation>
    <scope>NUCLEOTIDE SEQUENCE [LARGE SCALE GENOMIC DNA]</scope>
    <source>
        <strain evidence="3 4">D5</strain>
    </source>
</reference>
<dbReference type="InterPro" id="IPR001173">
    <property type="entry name" value="Glyco_trans_2-like"/>
</dbReference>
<sequence length="249" mass="28465">MIKDISAVIITKNALPTLKDTLASLKDFEEVLVYDNGSDDGTLELLRETPNVRLEQGEFMGFGPTKQHAVNLASNDWVLSLDADETLTPELQDELKHWTTQHSADTLAYVLRNNFFLGQKVRYSGWGNDWLIRLFNRQHCNFNDAMVHENITVPADSKKVRLKAPINHAAVTELNQFLTKVNRYSDIRAATMKKKHHPAVTLLKAMFAFFRTYILKLGILDGWPGLVISVSNANGVFWKNIKRYYRDKN</sequence>
<keyword evidence="3" id="KW-0808">Transferase</keyword>
<proteinExistence type="inferred from homology"/>